<feature type="binding site" evidence="5">
    <location>
        <position position="160"/>
    </location>
    <ligand>
        <name>Zn(2+)</name>
        <dbReference type="ChEBI" id="CHEBI:29105"/>
    </ligand>
</feature>
<evidence type="ECO:0000256" key="5">
    <source>
        <dbReference type="HAMAP-Rule" id="MF_01256"/>
    </source>
</evidence>
<protein>
    <recommendedName>
        <fullName evidence="5">Putative metal-dependent hydrolase ACFSCX_11820</fullName>
        <ecNumber evidence="5">3.-.-.-</ecNumber>
    </recommendedName>
</protein>
<keyword evidence="3 5" id="KW-0378">Hydrolase</keyword>
<comment type="function">
    <text evidence="5">Possible metal-dependent hydrolase.</text>
</comment>
<evidence type="ECO:0000259" key="6">
    <source>
        <dbReference type="Pfam" id="PF12867"/>
    </source>
</evidence>
<accession>A0ABW4LPX7</accession>
<feature type="binding site" evidence="5">
    <location>
        <position position="65"/>
    </location>
    <ligand>
        <name>Zn(2+)</name>
        <dbReference type="ChEBI" id="CHEBI:29105"/>
    </ligand>
</feature>
<keyword evidence="7" id="KW-0808">Transferase</keyword>
<comment type="subunit">
    <text evidence="5">Homodimer.</text>
</comment>
<dbReference type="InterPro" id="IPR024775">
    <property type="entry name" value="DinB-like"/>
</dbReference>
<organism evidence="7 8">
    <name type="scientific">Bacillus salitolerans</name>
    <dbReference type="NCBI Taxonomy" id="1437434"/>
    <lineage>
        <taxon>Bacteria</taxon>
        <taxon>Bacillati</taxon>
        <taxon>Bacillota</taxon>
        <taxon>Bacilli</taxon>
        <taxon>Bacillales</taxon>
        <taxon>Bacillaceae</taxon>
        <taxon>Bacillus</taxon>
    </lineage>
</organism>
<evidence type="ECO:0000313" key="7">
    <source>
        <dbReference type="EMBL" id="MFD1737240.1"/>
    </source>
</evidence>
<comment type="similarity">
    <text evidence="5">Belongs to the metal hydrolase YfiT family.</text>
</comment>
<evidence type="ECO:0000256" key="3">
    <source>
        <dbReference type="ARBA" id="ARBA00022801"/>
    </source>
</evidence>
<sequence length="175" mass="20196">MDSLRFPIGKYTVPTSFTTDERIGWVHDIKQLPIKLKQSIEGLTDEALNTPYREGGWTIRQVIHHLADSHMNSFIRFKLALTEDYPTIKTYEENKWAELEDSLGSVSTSLQIIDGLHERWGILLESLSEEDFQKGFYHPEIGRVTLGAVTALYSWHSRHHHAHIELAKRNATKEN</sequence>
<keyword evidence="8" id="KW-1185">Reference proteome</keyword>
<dbReference type="Proteomes" id="UP001597214">
    <property type="component" value="Unassembled WGS sequence"/>
</dbReference>
<keyword evidence="2 5" id="KW-0479">Metal-binding</keyword>
<dbReference type="InterPro" id="IPR023774">
    <property type="entry name" value="Put_metal_dep_hydrolase_YfiT"/>
</dbReference>
<reference evidence="8" key="1">
    <citation type="journal article" date="2019" name="Int. J. Syst. Evol. Microbiol.">
        <title>The Global Catalogue of Microorganisms (GCM) 10K type strain sequencing project: providing services to taxonomists for standard genome sequencing and annotation.</title>
        <authorList>
            <consortium name="The Broad Institute Genomics Platform"/>
            <consortium name="The Broad Institute Genome Sequencing Center for Infectious Disease"/>
            <person name="Wu L."/>
            <person name="Ma J."/>
        </authorList>
    </citation>
    <scope>NUCLEOTIDE SEQUENCE [LARGE SCALE GENOMIC DNA]</scope>
    <source>
        <strain evidence="8">CCUG 49339</strain>
    </source>
</reference>
<keyword evidence="1 5" id="KW-0963">Cytoplasm</keyword>
<dbReference type="HAMAP" id="MF_01256">
    <property type="entry name" value="YfiT_hydrol"/>
    <property type="match status" value="1"/>
</dbReference>
<dbReference type="EMBL" id="JBHUEM010000020">
    <property type="protein sequence ID" value="MFD1737240.1"/>
    <property type="molecule type" value="Genomic_DNA"/>
</dbReference>
<evidence type="ECO:0000256" key="1">
    <source>
        <dbReference type="ARBA" id="ARBA00022490"/>
    </source>
</evidence>
<dbReference type="EC" id="3.-.-.-" evidence="5"/>
<dbReference type="NCBIfam" id="NF009807">
    <property type="entry name" value="PRK13291.1"/>
    <property type="match status" value="1"/>
</dbReference>
<evidence type="ECO:0000256" key="2">
    <source>
        <dbReference type="ARBA" id="ARBA00022723"/>
    </source>
</evidence>
<evidence type="ECO:0000313" key="8">
    <source>
        <dbReference type="Proteomes" id="UP001597214"/>
    </source>
</evidence>
<dbReference type="RefSeq" id="WP_377928443.1">
    <property type="nucleotide sequence ID" value="NZ_JBHUEM010000020.1"/>
</dbReference>
<dbReference type="Pfam" id="PF12867">
    <property type="entry name" value="DinB_2"/>
    <property type="match status" value="1"/>
</dbReference>
<keyword evidence="4 5" id="KW-0862">Zinc</keyword>
<feature type="domain" description="DinB-like" evidence="6">
    <location>
        <begin position="36"/>
        <end position="164"/>
    </location>
</feature>
<name>A0ABW4LPX7_9BACI</name>
<feature type="binding site" evidence="5">
    <location>
        <position position="156"/>
    </location>
    <ligand>
        <name>Zn(2+)</name>
        <dbReference type="ChEBI" id="CHEBI:29105"/>
    </ligand>
</feature>
<dbReference type="GO" id="GO:0016740">
    <property type="term" value="F:transferase activity"/>
    <property type="evidence" value="ECO:0007669"/>
    <property type="project" value="UniProtKB-KW"/>
</dbReference>
<comment type="subcellular location">
    <subcellularLocation>
        <location evidence="5">Cytoplasm</location>
    </subcellularLocation>
</comment>
<proteinExistence type="inferred from homology"/>
<dbReference type="Gene3D" id="1.20.120.450">
    <property type="entry name" value="dinb family like domain"/>
    <property type="match status" value="1"/>
</dbReference>
<comment type="caution">
    <text evidence="7">The sequence shown here is derived from an EMBL/GenBank/DDBJ whole genome shotgun (WGS) entry which is preliminary data.</text>
</comment>
<dbReference type="SUPFAM" id="SSF109854">
    <property type="entry name" value="DinB/YfiT-like putative metalloenzymes"/>
    <property type="match status" value="1"/>
</dbReference>
<gene>
    <name evidence="7" type="ORF">ACFSCX_11820</name>
</gene>
<dbReference type="InterPro" id="IPR034660">
    <property type="entry name" value="DinB/YfiT-like"/>
</dbReference>
<evidence type="ECO:0000256" key="4">
    <source>
        <dbReference type="ARBA" id="ARBA00022833"/>
    </source>
</evidence>
<comment type="cofactor">
    <cofactor evidence="5">
        <name>Zn(2+)</name>
        <dbReference type="ChEBI" id="CHEBI:29105"/>
    </cofactor>
    <text evidence="5">Binds 1 zinc ion per subunit.</text>
</comment>